<protein>
    <submittedName>
        <fullName evidence="2">Uncharacterized protein</fullName>
    </submittedName>
</protein>
<feature type="transmembrane region" description="Helical" evidence="1">
    <location>
        <begin position="15"/>
        <end position="35"/>
    </location>
</feature>
<accession>A0A2P2J0E1</accession>
<keyword evidence="1" id="KW-1133">Transmembrane helix</keyword>
<evidence type="ECO:0000313" key="2">
    <source>
        <dbReference type="EMBL" id="MBW86905.1"/>
    </source>
</evidence>
<keyword evidence="1" id="KW-0472">Membrane</keyword>
<evidence type="ECO:0000256" key="1">
    <source>
        <dbReference type="SAM" id="Phobius"/>
    </source>
</evidence>
<name>A0A2P2J0E1_RHIMU</name>
<sequence length="45" mass="5030">MRKIAIDLHNTNHKFVYALGNFSFSLTFIVQHVAAKASSLEPIKA</sequence>
<dbReference type="AlphaFoldDB" id="A0A2P2J0E1"/>
<keyword evidence="1" id="KW-0812">Transmembrane</keyword>
<organism evidence="2">
    <name type="scientific">Rhizophora mucronata</name>
    <name type="common">Asiatic mangrove</name>
    <dbReference type="NCBI Taxonomy" id="61149"/>
    <lineage>
        <taxon>Eukaryota</taxon>
        <taxon>Viridiplantae</taxon>
        <taxon>Streptophyta</taxon>
        <taxon>Embryophyta</taxon>
        <taxon>Tracheophyta</taxon>
        <taxon>Spermatophyta</taxon>
        <taxon>Magnoliopsida</taxon>
        <taxon>eudicotyledons</taxon>
        <taxon>Gunneridae</taxon>
        <taxon>Pentapetalae</taxon>
        <taxon>rosids</taxon>
        <taxon>fabids</taxon>
        <taxon>Malpighiales</taxon>
        <taxon>Rhizophoraceae</taxon>
        <taxon>Rhizophora</taxon>
    </lineage>
</organism>
<dbReference type="EMBL" id="GGEC01006422">
    <property type="protein sequence ID" value="MBW86905.1"/>
    <property type="molecule type" value="Transcribed_RNA"/>
</dbReference>
<proteinExistence type="predicted"/>
<reference evidence="2" key="1">
    <citation type="submission" date="2018-02" db="EMBL/GenBank/DDBJ databases">
        <title>Rhizophora mucronata_Transcriptome.</title>
        <authorList>
            <person name="Meera S.P."/>
            <person name="Sreeshan A."/>
            <person name="Augustine A."/>
        </authorList>
    </citation>
    <scope>NUCLEOTIDE SEQUENCE</scope>
    <source>
        <tissue evidence="2">Leaf</tissue>
    </source>
</reference>